<organism evidence="2 3">
    <name type="scientific">Collybiopsis luxurians FD-317 M1</name>
    <dbReference type="NCBI Taxonomy" id="944289"/>
    <lineage>
        <taxon>Eukaryota</taxon>
        <taxon>Fungi</taxon>
        <taxon>Dikarya</taxon>
        <taxon>Basidiomycota</taxon>
        <taxon>Agaricomycotina</taxon>
        <taxon>Agaricomycetes</taxon>
        <taxon>Agaricomycetidae</taxon>
        <taxon>Agaricales</taxon>
        <taxon>Marasmiineae</taxon>
        <taxon>Omphalotaceae</taxon>
        <taxon>Collybiopsis</taxon>
        <taxon>Collybiopsis luxurians</taxon>
    </lineage>
</organism>
<accession>A0A0D0B929</accession>
<keyword evidence="1" id="KW-0472">Membrane</keyword>
<evidence type="ECO:0000313" key="3">
    <source>
        <dbReference type="Proteomes" id="UP000053593"/>
    </source>
</evidence>
<dbReference type="AlphaFoldDB" id="A0A0D0B929"/>
<proteinExistence type="predicted"/>
<protein>
    <submittedName>
        <fullName evidence="2">Uncharacterized protein</fullName>
    </submittedName>
</protein>
<keyword evidence="1" id="KW-1133">Transmembrane helix</keyword>
<gene>
    <name evidence="2" type="ORF">GYMLUDRAFT_618790</name>
</gene>
<sequence>MNRVTYKENAYTASNGWSNFHHHHPKPPTPIQPLPAIVSALNWARTLITAYRRFLLSKFGSLCVLLFCYSIFTAVVHDVQLLFP</sequence>
<keyword evidence="1" id="KW-0812">Transmembrane</keyword>
<reference evidence="2 3" key="1">
    <citation type="submission" date="2014-04" db="EMBL/GenBank/DDBJ databases">
        <title>Evolutionary Origins and Diversification of the Mycorrhizal Mutualists.</title>
        <authorList>
            <consortium name="DOE Joint Genome Institute"/>
            <consortium name="Mycorrhizal Genomics Consortium"/>
            <person name="Kohler A."/>
            <person name="Kuo A."/>
            <person name="Nagy L.G."/>
            <person name="Floudas D."/>
            <person name="Copeland A."/>
            <person name="Barry K.W."/>
            <person name="Cichocki N."/>
            <person name="Veneault-Fourrey C."/>
            <person name="LaButti K."/>
            <person name="Lindquist E.A."/>
            <person name="Lipzen A."/>
            <person name="Lundell T."/>
            <person name="Morin E."/>
            <person name="Murat C."/>
            <person name="Riley R."/>
            <person name="Ohm R."/>
            <person name="Sun H."/>
            <person name="Tunlid A."/>
            <person name="Henrissat B."/>
            <person name="Grigoriev I.V."/>
            <person name="Hibbett D.S."/>
            <person name="Martin F."/>
        </authorList>
    </citation>
    <scope>NUCLEOTIDE SEQUENCE [LARGE SCALE GENOMIC DNA]</scope>
    <source>
        <strain evidence="2 3">FD-317 M1</strain>
    </source>
</reference>
<dbReference type="EMBL" id="KN834777">
    <property type="protein sequence ID" value="KIK60070.1"/>
    <property type="molecule type" value="Genomic_DNA"/>
</dbReference>
<dbReference type="Proteomes" id="UP000053593">
    <property type="component" value="Unassembled WGS sequence"/>
</dbReference>
<evidence type="ECO:0000313" key="2">
    <source>
        <dbReference type="EMBL" id="KIK60070.1"/>
    </source>
</evidence>
<feature type="transmembrane region" description="Helical" evidence="1">
    <location>
        <begin position="55"/>
        <end position="76"/>
    </location>
</feature>
<dbReference type="HOGENOM" id="CLU_2527691_0_0_1"/>
<keyword evidence="3" id="KW-1185">Reference proteome</keyword>
<evidence type="ECO:0000256" key="1">
    <source>
        <dbReference type="SAM" id="Phobius"/>
    </source>
</evidence>
<name>A0A0D0B929_9AGAR</name>